<dbReference type="InterPro" id="IPR041657">
    <property type="entry name" value="HTH_17"/>
</dbReference>
<evidence type="ECO:0000313" key="3">
    <source>
        <dbReference type="Proteomes" id="UP000520156"/>
    </source>
</evidence>
<dbReference type="InterPro" id="IPR010093">
    <property type="entry name" value="SinI_DNA-bd"/>
</dbReference>
<dbReference type="GO" id="GO:0003677">
    <property type="term" value="F:DNA binding"/>
    <property type="evidence" value="ECO:0007669"/>
    <property type="project" value="InterPro"/>
</dbReference>
<protein>
    <submittedName>
        <fullName evidence="2">Helix-turn-helix domain-containing protein</fullName>
    </submittedName>
</protein>
<gene>
    <name evidence="2" type="ORF">H7F49_19175</name>
</gene>
<feature type="domain" description="Helix-turn-helix" evidence="1">
    <location>
        <begin position="84"/>
        <end position="133"/>
    </location>
</feature>
<evidence type="ECO:0000313" key="2">
    <source>
        <dbReference type="EMBL" id="MBC2653790.1"/>
    </source>
</evidence>
<comment type="caution">
    <text evidence="2">The sequence shown here is derived from an EMBL/GenBank/DDBJ whole genome shotgun (WGS) entry which is preliminary data.</text>
</comment>
<dbReference type="Proteomes" id="UP000520156">
    <property type="component" value="Unassembled WGS sequence"/>
</dbReference>
<sequence length="152" mass="16826">MTLPAHSEPFGGRLPSADDRLIANQLRQILAAHKAGDATLRLQVTDERQPVEITLTPAMSDLLLDVLRHVGSGHAVTLVPIQELLTTQQAADLLNVSRPYFIKLLEQNAMPHSLVGRHRRVRAEDVFAFKERRDAERGRALDTLIAGDADLI</sequence>
<accession>A0A7X1FB88</accession>
<evidence type="ECO:0000259" key="1">
    <source>
        <dbReference type="Pfam" id="PF12728"/>
    </source>
</evidence>
<dbReference type="EMBL" id="JACLAU010000101">
    <property type="protein sequence ID" value="MBC2653790.1"/>
    <property type="molecule type" value="Genomic_DNA"/>
</dbReference>
<organism evidence="2 3">
    <name type="scientific">Novosphingobium aerophilum</name>
    <dbReference type="NCBI Taxonomy" id="2839843"/>
    <lineage>
        <taxon>Bacteria</taxon>
        <taxon>Pseudomonadati</taxon>
        <taxon>Pseudomonadota</taxon>
        <taxon>Alphaproteobacteria</taxon>
        <taxon>Sphingomonadales</taxon>
        <taxon>Sphingomonadaceae</taxon>
        <taxon>Novosphingobium</taxon>
    </lineage>
</organism>
<reference evidence="2 3" key="1">
    <citation type="submission" date="2020-08" db="EMBL/GenBank/DDBJ databases">
        <title>The genome sequence of Novosphingobium flavum 4Y4.</title>
        <authorList>
            <person name="Liu Y."/>
        </authorList>
    </citation>
    <scope>NUCLEOTIDE SEQUENCE [LARGE SCALE GENOMIC DNA]</scope>
    <source>
        <strain evidence="2 3">4Y4</strain>
    </source>
</reference>
<dbReference type="RefSeq" id="WP_185685148.1">
    <property type="nucleotide sequence ID" value="NZ_JACLAU010000101.1"/>
</dbReference>
<keyword evidence="3" id="KW-1185">Reference proteome</keyword>
<dbReference type="Pfam" id="PF12728">
    <property type="entry name" value="HTH_17"/>
    <property type="match status" value="1"/>
</dbReference>
<dbReference type="NCBIfam" id="TIGR01764">
    <property type="entry name" value="excise"/>
    <property type="match status" value="1"/>
</dbReference>
<name>A0A7X1FB88_9SPHN</name>
<dbReference type="AlphaFoldDB" id="A0A7X1FB88"/>
<proteinExistence type="predicted"/>